<accession>A0A0A1DH45</accession>
<dbReference type="PROSITE" id="PS00138">
    <property type="entry name" value="SUBTILASE_SER"/>
    <property type="match status" value="1"/>
</dbReference>
<keyword evidence="11" id="KW-1185">Reference proteome</keyword>
<evidence type="ECO:0000256" key="1">
    <source>
        <dbReference type="ARBA" id="ARBA00011073"/>
    </source>
</evidence>
<dbReference type="GO" id="GO:0004252">
    <property type="term" value="F:serine-type endopeptidase activity"/>
    <property type="evidence" value="ECO:0007669"/>
    <property type="project" value="UniProtKB-UniRule"/>
</dbReference>
<dbReference type="PANTHER" id="PTHR43806:SF11">
    <property type="entry name" value="CEREVISIN-RELATED"/>
    <property type="match status" value="1"/>
</dbReference>
<feature type="region of interest" description="Disordered" evidence="7">
    <location>
        <begin position="128"/>
        <end position="175"/>
    </location>
</feature>
<dbReference type="OrthoDB" id="9813435at2"/>
<keyword evidence="8" id="KW-0732">Signal</keyword>
<evidence type="ECO:0000313" key="11">
    <source>
        <dbReference type="Proteomes" id="UP000030300"/>
    </source>
</evidence>
<feature type="chain" id="PRO_5010410053" evidence="8">
    <location>
        <begin position="35"/>
        <end position="513"/>
    </location>
</feature>
<dbReference type="PROSITE" id="PS51892">
    <property type="entry name" value="SUBTILASE"/>
    <property type="match status" value="1"/>
</dbReference>
<evidence type="ECO:0000256" key="8">
    <source>
        <dbReference type="SAM" id="SignalP"/>
    </source>
</evidence>
<dbReference type="PRINTS" id="PR00723">
    <property type="entry name" value="SUBTILISIN"/>
</dbReference>
<feature type="compositionally biased region" description="Basic and acidic residues" evidence="7">
    <location>
        <begin position="148"/>
        <end position="158"/>
    </location>
</feature>
<evidence type="ECO:0000256" key="6">
    <source>
        <dbReference type="RuleBase" id="RU003355"/>
    </source>
</evidence>
<dbReference type="InterPro" id="IPR015500">
    <property type="entry name" value="Peptidase_S8_subtilisin-rel"/>
</dbReference>
<protein>
    <submittedName>
        <fullName evidence="10">Secreted subtilisin-like protease</fullName>
    </submittedName>
</protein>
<dbReference type="PANTHER" id="PTHR43806">
    <property type="entry name" value="PEPTIDASE S8"/>
    <property type="match status" value="1"/>
</dbReference>
<evidence type="ECO:0000256" key="3">
    <source>
        <dbReference type="ARBA" id="ARBA00022801"/>
    </source>
</evidence>
<dbReference type="STRING" id="2045.KR76_02495"/>
<dbReference type="Gene3D" id="3.40.50.200">
    <property type="entry name" value="Peptidase S8/S53 domain"/>
    <property type="match status" value="1"/>
</dbReference>
<dbReference type="eggNOG" id="COG1404">
    <property type="taxonomic scope" value="Bacteria"/>
</dbReference>
<dbReference type="InterPro" id="IPR023828">
    <property type="entry name" value="Peptidase_S8_Ser-AS"/>
</dbReference>
<dbReference type="KEGG" id="psim:KR76_02495"/>
<organism evidence="10 11">
    <name type="scientific">Nocardioides simplex</name>
    <name type="common">Arthrobacter simplex</name>
    <dbReference type="NCBI Taxonomy" id="2045"/>
    <lineage>
        <taxon>Bacteria</taxon>
        <taxon>Bacillati</taxon>
        <taxon>Actinomycetota</taxon>
        <taxon>Actinomycetes</taxon>
        <taxon>Propionibacteriales</taxon>
        <taxon>Nocardioidaceae</taxon>
        <taxon>Pimelobacter</taxon>
    </lineage>
</organism>
<dbReference type="Proteomes" id="UP000030300">
    <property type="component" value="Chromosome"/>
</dbReference>
<proteinExistence type="inferred from homology"/>
<keyword evidence="2 5" id="KW-0645">Protease</keyword>
<feature type="active site" description="Charge relay system" evidence="5">
    <location>
        <position position="444"/>
    </location>
</feature>
<evidence type="ECO:0000259" key="9">
    <source>
        <dbReference type="Pfam" id="PF00082"/>
    </source>
</evidence>
<evidence type="ECO:0000256" key="2">
    <source>
        <dbReference type="ARBA" id="ARBA00022670"/>
    </source>
</evidence>
<evidence type="ECO:0000313" key="10">
    <source>
        <dbReference type="EMBL" id="AIY15912.1"/>
    </source>
</evidence>
<keyword evidence="3 5" id="KW-0378">Hydrolase</keyword>
<name>A0A0A1DH45_NOCSI</name>
<dbReference type="EMBL" id="CP009896">
    <property type="protein sequence ID" value="AIY15912.1"/>
    <property type="molecule type" value="Genomic_DNA"/>
</dbReference>
<dbReference type="RefSeq" id="WP_038676387.1">
    <property type="nucleotide sequence ID" value="NZ_BJMC01000005.1"/>
</dbReference>
<dbReference type="HOGENOM" id="CLU_011263_17_3_11"/>
<feature type="signal peptide" evidence="8">
    <location>
        <begin position="1"/>
        <end position="34"/>
    </location>
</feature>
<sequence length="513" mass="52955">MSLRSNRRLRAVVLAAATGLTLAGLAVSTPGATAAPGGVSADGPPSTPVPISTPDGVVSAYVLNAKHANPGQTRLVERAVRQAGGVIVQTWPEIGVVVAHSDRASFRDRVRQLGGNAVESVGATRTVPVTEGTPAGVAAPWGPGKGQLRKEAPRRDTDSAGSEQTVAVAPDPRESEQWDMQMIKADQAHAITDGSRKVVVGVLDSGIDPDHPDLAANIDVADSVNCSNAGRPDTSPTGWYPTTSDHGTHVAGTIGAARNGTGIVGVAPGVRMASVKVVNDAGFIYPEYAVCGFMWAGEHGMDVTNNSYYVDPFEFYCEDQPDQYAAKEAVRRAVAWSTDQGVVHAAAAGNSSYDLANKTTDTGSPDDGTPVERTLNNGCQDIPTELPGVVTVSSLERFPTTGLENRLSGFSNRGLGVIDVAAPGSRILSTIVNGNGYGLKSGTSMASPHVAGVLALMKSVHPGWTPAQMVAKLRAQADDHACGTTTAGAPCVGPETDNSYYGEGVLDALDAVS</sequence>
<dbReference type="InterPro" id="IPR036852">
    <property type="entry name" value="Peptidase_S8/S53_dom_sf"/>
</dbReference>
<dbReference type="InterPro" id="IPR022398">
    <property type="entry name" value="Peptidase_S8_His-AS"/>
</dbReference>
<keyword evidence="4 5" id="KW-0720">Serine protease</keyword>
<feature type="active site" description="Charge relay system" evidence="5">
    <location>
        <position position="246"/>
    </location>
</feature>
<dbReference type="PROSITE" id="PS00136">
    <property type="entry name" value="SUBTILASE_ASP"/>
    <property type="match status" value="1"/>
</dbReference>
<gene>
    <name evidence="10" type="ORF">KR76_02495</name>
</gene>
<dbReference type="Pfam" id="PF00082">
    <property type="entry name" value="Peptidase_S8"/>
    <property type="match status" value="1"/>
</dbReference>
<feature type="domain" description="Peptidase S8/S53" evidence="9">
    <location>
        <begin position="196"/>
        <end position="484"/>
    </location>
</feature>
<dbReference type="PROSITE" id="PS00137">
    <property type="entry name" value="SUBTILASE_HIS"/>
    <property type="match status" value="1"/>
</dbReference>
<dbReference type="InterPro" id="IPR050131">
    <property type="entry name" value="Peptidase_S8_subtilisin-like"/>
</dbReference>
<dbReference type="InterPro" id="IPR000209">
    <property type="entry name" value="Peptidase_S8/S53_dom"/>
</dbReference>
<dbReference type="InterPro" id="IPR023827">
    <property type="entry name" value="Peptidase_S8_Asp-AS"/>
</dbReference>
<evidence type="ECO:0000256" key="4">
    <source>
        <dbReference type="ARBA" id="ARBA00022825"/>
    </source>
</evidence>
<feature type="active site" description="Charge relay system" evidence="5">
    <location>
        <position position="204"/>
    </location>
</feature>
<dbReference type="SUPFAM" id="SSF52743">
    <property type="entry name" value="Subtilisin-like"/>
    <property type="match status" value="1"/>
</dbReference>
<dbReference type="GeneID" id="96607846"/>
<evidence type="ECO:0000256" key="5">
    <source>
        <dbReference type="PROSITE-ProRule" id="PRU01240"/>
    </source>
</evidence>
<comment type="similarity">
    <text evidence="1 5 6">Belongs to the peptidase S8 family.</text>
</comment>
<dbReference type="GO" id="GO:0006508">
    <property type="term" value="P:proteolysis"/>
    <property type="evidence" value="ECO:0007669"/>
    <property type="project" value="UniProtKB-KW"/>
</dbReference>
<evidence type="ECO:0000256" key="7">
    <source>
        <dbReference type="SAM" id="MobiDB-lite"/>
    </source>
</evidence>
<reference evidence="10 11" key="1">
    <citation type="journal article" date="2015" name="Genome Announc.">
        <title>Complete Genome Sequence of Steroid-Transforming Nocardioides simplex VKM Ac-2033D.</title>
        <authorList>
            <person name="Shtratnikova V.Y."/>
            <person name="Schelkunov M.I."/>
            <person name="Pekov Y.A."/>
            <person name="Fokina V.V."/>
            <person name="Logacheva M.D."/>
            <person name="Sokolov S.L."/>
            <person name="Bragin E.Y."/>
            <person name="Ashapkin V.V."/>
            <person name="Donova M.V."/>
        </authorList>
    </citation>
    <scope>NUCLEOTIDE SEQUENCE [LARGE SCALE GENOMIC DNA]</scope>
    <source>
        <strain evidence="10 11">VKM Ac-2033D</strain>
    </source>
</reference>
<dbReference type="AlphaFoldDB" id="A0A0A1DH45"/>